<organism evidence="1 2">
    <name type="scientific">Thalictrum thalictroides</name>
    <name type="common">Rue-anemone</name>
    <name type="synonym">Anemone thalictroides</name>
    <dbReference type="NCBI Taxonomy" id="46969"/>
    <lineage>
        <taxon>Eukaryota</taxon>
        <taxon>Viridiplantae</taxon>
        <taxon>Streptophyta</taxon>
        <taxon>Embryophyta</taxon>
        <taxon>Tracheophyta</taxon>
        <taxon>Spermatophyta</taxon>
        <taxon>Magnoliopsida</taxon>
        <taxon>Ranunculales</taxon>
        <taxon>Ranunculaceae</taxon>
        <taxon>Thalictroideae</taxon>
        <taxon>Thalictrum</taxon>
    </lineage>
</organism>
<evidence type="ECO:0000313" key="1">
    <source>
        <dbReference type="EMBL" id="KAF5203884.1"/>
    </source>
</evidence>
<protein>
    <submittedName>
        <fullName evidence="1">Uncharacterized protein</fullName>
    </submittedName>
</protein>
<feature type="non-terminal residue" evidence="1">
    <location>
        <position position="68"/>
    </location>
</feature>
<comment type="caution">
    <text evidence="1">The sequence shown here is derived from an EMBL/GenBank/DDBJ whole genome shotgun (WGS) entry which is preliminary data.</text>
</comment>
<dbReference type="Proteomes" id="UP000554482">
    <property type="component" value="Unassembled WGS sequence"/>
</dbReference>
<dbReference type="AlphaFoldDB" id="A0A7J6X2H5"/>
<sequence length="68" mass="7236">PKFDQTTIQPSQQCKIPSSQDPALVHIHPSVTAQSIPAVPTLVILCPNSAAGYIKDQTIENAEVTLAI</sequence>
<keyword evidence="2" id="KW-1185">Reference proteome</keyword>
<name>A0A7J6X2H5_THATH</name>
<dbReference type="EMBL" id="JABWDY010006121">
    <property type="protein sequence ID" value="KAF5203884.1"/>
    <property type="molecule type" value="Genomic_DNA"/>
</dbReference>
<feature type="non-terminal residue" evidence="1">
    <location>
        <position position="1"/>
    </location>
</feature>
<gene>
    <name evidence="1" type="ORF">FRX31_006529</name>
</gene>
<evidence type="ECO:0000313" key="2">
    <source>
        <dbReference type="Proteomes" id="UP000554482"/>
    </source>
</evidence>
<accession>A0A7J6X2H5</accession>
<reference evidence="1 2" key="1">
    <citation type="submission" date="2020-06" db="EMBL/GenBank/DDBJ databases">
        <title>Transcriptomic and genomic resources for Thalictrum thalictroides and T. hernandezii: Facilitating candidate gene discovery in an emerging model plant lineage.</title>
        <authorList>
            <person name="Arias T."/>
            <person name="Riano-Pachon D.M."/>
            <person name="Di Stilio V.S."/>
        </authorList>
    </citation>
    <scope>NUCLEOTIDE SEQUENCE [LARGE SCALE GENOMIC DNA]</scope>
    <source>
        <strain evidence="2">cv. WT478/WT964</strain>
        <tissue evidence="1">Leaves</tissue>
    </source>
</reference>
<proteinExistence type="predicted"/>